<evidence type="ECO:0000256" key="1">
    <source>
        <dbReference type="SAM" id="MobiDB-lite"/>
    </source>
</evidence>
<sequence>MAKMSNTMIALCTAAIGAVYATGYVATLPTEAQSTATQSHRERIQIQQPSSTINEEATPSAPQQTTSSTYKDGTYYGEGMNRIGSVQVAVTIKGDKITAVDITNCDTHYSQSYIDDLPNQVVASQSSDVDVVSGATLSTEDFQTAVDNALQQAMNS</sequence>
<dbReference type="Pfam" id="PF04205">
    <property type="entry name" value="FMN_bind"/>
    <property type="match status" value="1"/>
</dbReference>
<evidence type="ECO:0000313" key="3">
    <source>
        <dbReference type="EMBL" id="KOO40372.1"/>
    </source>
</evidence>
<feature type="compositionally biased region" description="Polar residues" evidence="1">
    <location>
        <begin position="45"/>
        <end position="55"/>
    </location>
</feature>
<protein>
    <recommendedName>
        <fullName evidence="2">FMN-binding domain-containing protein</fullName>
    </recommendedName>
</protein>
<reference evidence="4" key="1">
    <citation type="submission" date="2015-08" db="EMBL/GenBank/DDBJ databases">
        <title>Fjat-14210 dsm16467.</title>
        <authorList>
            <person name="Liu B."/>
            <person name="Wang J."/>
            <person name="Zhu Y."/>
            <person name="Liu G."/>
            <person name="Chen Q."/>
            <person name="Chen Z."/>
            <person name="Lan J."/>
            <person name="Che J."/>
            <person name="Ge C."/>
            <person name="Shi H."/>
            <person name="Pan Z."/>
            <person name="Liu X."/>
        </authorList>
    </citation>
    <scope>NUCLEOTIDE SEQUENCE [LARGE SCALE GENOMIC DNA]</scope>
    <source>
        <strain evidence="4">DSM 16467</strain>
    </source>
</reference>
<dbReference type="STRING" id="284581.AMD01_21150"/>
<dbReference type="OrthoDB" id="2375608at2"/>
<evidence type="ECO:0000313" key="4">
    <source>
        <dbReference type="Proteomes" id="UP000037558"/>
    </source>
</evidence>
<feature type="compositionally biased region" description="Low complexity" evidence="1">
    <location>
        <begin position="57"/>
        <end position="69"/>
    </location>
</feature>
<dbReference type="Gene3D" id="3.90.1010.20">
    <property type="match status" value="1"/>
</dbReference>
<dbReference type="InterPro" id="IPR007329">
    <property type="entry name" value="FMN-bd"/>
</dbReference>
<feature type="region of interest" description="Disordered" evidence="1">
    <location>
        <begin position="35"/>
        <end position="73"/>
    </location>
</feature>
<keyword evidence="4" id="KW-1185">Reference proteome</keyword>
<dbReference type="GO" id="GO:0010181">
    <property type="term" value="F:FMN binding"/>
    <property type="evidence" value="ECO:0007669"/>
    <property type="project" value="InterPro"/>
</dbReference>
<feature type="domain" description="FMN-binding" evidence="2">
    <location>
        <begin position="82"/>
        <end position="153"/>
    </location>
</feature>
<dbReference type="RefSeq" id="WP_053403437.1">
    <property type="nucleotide sequence ID" value="NZ_JAUKEN010000007.1"/>
</dbReference>
<dbReference type="PATRIC" id="fig|284581.3.peg.1710"/>
<evidence type="ECO:0000259" key="2">
    <source>
        <dbReference type="SMART" id="SM00900"/>
    </source>
</evidence>
<organism evidence="3 4">
    <name type="scientific">Priestia koreensis</name>
    <dbReference type="NCBI Taxonomy" id="284581"/>
    <lineage>
        <taxon>Bacteria</taxon>
        <taxon>Bacillati</taxon>
        <taxon>Bacillota</taxon>
        <taxon>Bacilli</taxon>
        <taxon>Bacillales</taxon>
        <taxon>Bacillaceae</taxon>
        <taxon>Priestia</taxon>
    </lineage>
</organism>
<accession>A0A0M0KP36</accession>
<dbReference type="Proteomes" id="UP000037558">
    <property type="component" value="Unassembled WGS sequence"/>
</dbReference>
<dbReference type="GO" id="GO:0016020">
    <property type="term" value="C:membrane"/>
    <property type="evidence" value="ECO:0007669"/>
    <property type="project" value="InterPro"/>
</dbReference>
<comment type="caution">
    <text evidence="3">The sequence shown here is derived from an EMBL/GenBank/DDBJ whole genome shotgun (WGS) entry which is preliminary data.</text>
</comment>
<gene>
    <name evidence="3" type="ORF">AMD01_21150</name>
</gene>
<proteinExistence type="predicted"/>
<dbReference type="EMBL" id="LILC01000035">
    <property type="protein sequence ID" value="KOO40372.1"/>
    <property type="molecule type" value="Genomic_DNA"/>
</dbReference>
<dbReference type="AlphaFoldDB" id="A0A0M0KP36"/>
<dbReference type="SMART" id="SM00900">
    <property type="entry name" value="FMN_bind"/>
    <property type="match status" value="1"/>
</dbReference>
<name>A0A0M0KP36_9BACI</name>